<feature type="binding site" evidence="10">
    <location>
        <position position="173"/>
    </location>
    <ligand>
        <name>NAD(+)</name>
        <dbReference type="ChEBI" id="CHEBI:57540"/>
    </ligand>
</feature>
<evidence type="ECO:0000256" key="5">
    <source>
        <dbReference type="ARBA" id="ARBA00023027"/>
    </source>
</evidence>
<dbReference type="InterPro" id="IPR001732">
    <property type="entry name" value="UDP-Glc/GDP-Man_DH_N"/>
</dbReference>
<dbReference type="GO" id="GO:0000271">
    <property type="term" value="P:polysaccharide biosynthetic process"/>
    <property type="evidence" value="ECO:0007669"/>
    <property type="project" value="InterPro"/>
</dbReference>
<evidence type="ECO:0000256" key="10">
    <source>
        <dbReference type="PIRSR" id="PIRSR500134-3"/>
    </source>
</evidence>
<dbReference type="EC" id="1.1.1.22" evidence="3 7"/>
<dbReference type="SUPFAM" id="SSF51735">
    <property type="entry name" value="NAD(P)-binding Rossmann-fold domains"/>
    <property type="match status" value="1"/>
</dbReference>
<keyword evidence="13" id="KW-1185">Reference proteome</keyword>
<proteinExistence type="inferred from homology"/>
<protein>
    <recommendedName>
        <fullName evidence="3 7">UDP-glucose 6-dehydrogenase</fullName>
        <ecNumber evidence="3 7">1.1.1.22</ecNumber>
    </recommendedName>
</protein>
<feature type="binding site" evidence="10">
    <location>
        <position position="352"/>
    </location>
    <ligand>
        <name>NAD(+)</name>
        <dbReference type="ChEBI" id="CHEBI:57540"/>
    </ligand>
</feature>
<dbReference type="Pfam" id="PF03721">
    <property type="entry name" value="UDPG_MGDP_dh_N"/>
    <property type="match status" value="1"/>
</dbReference>
<organism evidence="12 13">
    <name type="scientific">Kitasatospora viridis</name>
    <dbReference type="NCBI Taxonomy" id="281105"/>
    <lineage>
        <taxon>Bacteria</taxon>
        <taxon>Bacillati</taxon>
        <taxon>Actinomycetota</taxon>
        <taxon>Actinomycetes</taxon>
        <taxon>Kitasatosporales</taxon>
        <taxon>Streptomycetaceae</taxon>
        <taxon>Kitasatospora</taxon>
    </lineage>
</organism>
<feature type="domain" description="UDP-glucose/GDP-mannose dehydrogenase C-terminal" evidence="11">
    <location>
        <begin position="338"/>
        <end position="441"/>
    </location>
</feature>
<evidence type="ECO:0000256" key="2">
    <source>
        <dbReference type="ARBA" id="ARBA00006601"/>
    </source>
</evidence>
<evidence type="ECO:0000256" key="6">
    <source>
        <dbReference type="ARBA" id="ARBA00047473"/>
    </source>
</evidence>
<sequence length="472" mass="49598">MRRAAHRPRTPTREKLDLMRVSVIGCGHLGTTHAAAMAELGHEVIGIELDQEKCLLLAAGQAPFFEPGLAELLARHTASGRLRFSDQLTDAAGWAELHFLAVGTPLDPDGQGYQTDQVVGAVRSLVPLLHEPCTIVGKSTVAVGTAERLREIVEQLANVPGIELVWNPEFLREGRAVEDTLRPDRILVGLGSPEARKAVEAVYAPILAAGGTELIVTDPATAEVAKSAANAYLAAKISFINAMAEVCELTGADVTEVARTLGIDQRIGPLGMRPGIGYGGGCLPKDLSAFTHRVRELGAGGATELLAAVDTVNRGRLEAAVALAERAAGGSLEGARIGFLGASFKAGTSDVRDSPALRLADRLHLRGAVVVLHDPQALAGAHRALPVVQYRETALEAVAGADLVVLGTDWPDYVTDPQFPARAAGAVRLPILVDVRTAVDPLPWLAAGWSVWQLGRPAQQPTVLDPTPPGGA</sequence>
<dbReference type="AlphaFoldDB" id="A0A561SEX5"/>
<dbReference type="EMBL" id="VIWT01000005">
    <property type="protein sequence ID" value="TWF73397.1"/>
    <property type="molecule type" value="Genomic_DNA"/>
</dbReference>
<dbReference type="Gene3D" id="3.40.50.720">
    <property type="entry name" value="NAD(P)-binding Rossmann-like Domain"/>
    <property type="match status" value="2"/>
</dbReference>
<feature type="binding site" evidence="10">
    <location>
        <position position="140"/>
    </location>
    <ligand>
        <name>NAD(+)</name>
        <dbReference type="ChEBI" id="CHEBI:57540"/>
    </ligand>
</feature>
<evidence type="ECO:0000313" key="12">
    <source>
        <dbReference type="EMBL" id="TWF73397.1"/>
    </source>
</evidence>
<feature type="binding site" evidence="9">
    <location>
        <position position="226"/>
    </location>
    <ligand>
        <name>substrate</name>
    </ligand>
</feature>
<gene>
    <name evidence="12" type="ORF">FHX73_158</name>
</gene>
<dbReference type="InterPro" id="IPR028357">
    <property type="entry name" value="UDPglc_DH_bac"/>
</dbReference>
<dbReference type="GO" id="GO:0051287">
    <property type="term" value="F:NAD binding"/>
    <property type="evidence" value="ECO:0007669"/>
    <property type="project" value="InterPro"/>
</dbReference>
<dbReference type="InterPro" id="IPR017476">
    <property type="entry name" value="UDP-Glc/GDP-Man"/>
</dbReference>
<dbReference type="SUPFAM" id="SSF52413">
    <property type="entry name" value="UDP-glucose/GDP-mannose dehydrogenase C-terminal domain"/>
    <property type="match status" value="1"/>
</dbReference>
<evidence type="ECO:0000259" key="11">
    <source>
        <dbReference type="SMART" id="SM00984"/>
    </source>
</evidence>
<comment type="caution">
    <text evidence="12">The sequence shown here is derived from an EMBL/GenBank/DDBJ whole genome shotgun (WGS) entry which is preliminary data.</text>
</comment>
<dbReference type="InterPro" id="IPR036220">
    <property type="entry name" value="UDP-Glc/GDP-Man_DH_C_sf"/>
</dbReference>
<evidence type="ECO:0000256" key="4">
    <source>
        <dbReference type="ARBA" id="ARBA00023002"/>
    </source>
</evidence>
<dbReference type="Pfam" id="PF03720">
    <property type="entry name" value="UDPG_MGDP_dh_C"/>
    <property type="match status" value="1"/>
</dbReference>
<comment type="pathway">
    <text evidence="1">Nucleotide-sugar biosynthesis; UDP-alpha-D-glucuronate biosynthesis; UDP-alpha-D-glucuronate from UDP-alpha-D-glucose: step 1/1.</text>
</comment>
<feature type="binding site" evidence="10">
    <location>
        <position position="104"/>
    </location>
    <ligand>
        <name>NAD(+)</name>
        <dbReference type="ChEBI" id="CHEBI:57540"/>
    </ligand>
</feature>
<dbReference type="PANTHER" id="PTHR43750:SF3">
    <property type="entry name" value="UDP-GLUCOSE 6-DEHYDROGENASE TUAD"/>
    <property type="match status" value="1"/>
</dbReference>
<feature type="binding site" evidence="9">
    <location>
        <begin position="170"/>
        <end position="173"/>
    </location>
    <ligand>
        <name>substrate</name>
    </ligand>
</feature>
<evidence type="ECO:0000256" key="1">
    <source>
        <dbReference type="ARBA" id="ARBA00004701"/>
    </source>
</evidence>
<dbReference type="GO" id="GO:0003979">
    <property type="term" value="F:UDP-glucose 6-dehydrogenase activity"/>
    <property type="evidence" value="ECO:0007669"/>
    <property type="project" value="UniProtKB-EC"/>
</dbReference>
<evidence type="ECO:0000256" key="3">
    <source>
        <dbReference type="ARBA" id="ARBA00012954"/>
    </source>
</evidence>
<evidence type="ECO:0000313" key="13">
    <source>
        <dbReference type="Proteomes" id="UP000317940"/>
    </source>
</evidence>
<feature type="binding site" evidence="9">
    <location>
        <position position="345"/>
    </location>
    <ligand>
        <name>substrate</name>
    </ligand>
</feature>
<dbReference type="SUPFAM" id="SSF48179">
    <property type="entry name" value="6-phosphogluconate dehydrogenase C-terminal domain-like"/>
    <property type="match status" value="1"/>
</dbReference>
<accession>A0A561SEX5</accession>
<comment type="similarity">
    <text evidence="2 7">Belongs to the UDP-glucose/GDP-mannose dehydrogenase family.</text>
</comment>
<evidence type="ECO:0000256" key="8">
    <source>
        <dbReference type="PIRSR" id="PIRSR500134-1"/>
    </source>
</evidence>
<name>A0A561SEX5_9ACTN</name>
<feature type="binding site" evidence="10">
    <location>
        <position position="53"/>
    </location>
    <ligand>
        <name>NAD(+)</name>
        <dbReference type="ChEBI" id="CHEBI:57540"/>
    </ligand>
</feature>
<feature type="active site" description="Nucleophile" evidence="8">
    <location>
        <position position="282"/>
    </location>
</feature>
<dbReference type="Proteomes" id="UP000317940">
    <property type="component" value="Unassembled WGS sequence"/>
</dbReference>
<evidence type="ECO:0000256" key="7">
    <source>
        <dbReference type="PIRNR" id="PIRNR000124"/>
    </source>
</evidence>
<dbReference type="InterPro" id="IPR014026">
    <property type="entry name" value="UDP-Glc/GDP-Man_DH_dimer"/>
</dbReference>
<reference evidence="12 13" key="1">
    <citation type="submission" date="2019-06" db="EMBL/GenBank/DDBJ databases">
        <title>Sequencing the genomes of 1000 actinobacteria strains.</title>
        <authorList>
            <person name="Klenk H.-P."/>
        </authorList>
    </citation>
    <scope>NUCLEOTIDE SEQUENCE [LARGE SCALE GENOMIC DNA]</scope>
    <source>
        <strain evidence="12 13">DSM 44826</strain>
    </source>
</reference>
<feature type="binding site" evidence="10">
    <location>
        <position position="285"/>
    </location>
    <ligand>
        <name>NAD(+)</name>
        <dbReference type="ChEBI" id="CHEBI:57540"/>
    </ligand>
</feature>
<dbReference type="NCBIfam" id="TIGR03026">
    <property type="entry name" value="NDP-sugDHase"/>
    <property type="match status" value="1"/>
</dbReference>
<dbReference type="InterPro" id="IPR036291">
    <property type="entry name" value="NAD(P)-bd_dom_sf"/>
</dbReference>
<comment type="catalytic activity">
    <reaction evidence="6 7">
        <text>UDP-alpha-D-glucose + 2 NAD(+) + H2O = UDP-alpha-D-glucuronate + 2 NADH + 3 H(+)</text>
        <dbReference type="Rhea" id="RHEA:23596"/>
        <dbReference type="ChEBI" id="CHEBI:15377"/>
        <dbReference type="ChEBI" id="CHEBI:15378"/>
        <dbReference type="ChEBI" id="CHEBI:57540"/>
        <dbReference type="ChEBI" id="CHEBI:57945"/>
        <dbReference type="ChEBI" id="CHEBI:58052"/>
        <dbReference type="ChEBI" id="CHEBI:58885"/>
        <dbReference type="EC" id="1.1.1.22"/>
    </reaction>
</comment>
<keyword evidence="5 7" id="KW-0520">NAD</keyword>
<dbReference type="PIRSF" id="PIRSF000124">
    <property type="entry name" value="UDPglc_GDPman_dh"/>
    <property type="match status" value="1"/>
</dbReference>
<dbReference type="SMART" id="SM00984">
    <property type="entry name" value="UDPG_MGDP_dh_C"/>
    <property type="match status" value="1"/>
</dbReference>
<dbReference type="PIRSF" id="PIRSF500134">
    <property type="entry name" value="UDPglc_DH_bac"/>
    <property type="match status" value="1"/>
</dbReference>
<dbReference type="GO" id="GO:0006065">
    <property type="term" value="P:UDP-glucuronate biosynthetic process"/>
    <property type="evidence" value="ECO:0007669"/>
    <property type="project" value="UniProtKB-UniPathway"/>
</dbReference>
<dbReference type="InterPro" id="IPR008927">
    <property type="entry name" value="6-PGluconate_DH-like_C_sf"/>
</dbReference>
<dbReference type="UniPathway" id="UPA00038">
    <property type="reaction ID" value="UER00491"/>
</dbReference>
<dbReference type="PANTHER" id="PTHR43750">
    <property type="entry name" value="UDP-GLUCOSE 6-DEHYDROGENASE TUAD"/>
    <property type="match status" value="1"/>
</dbReference>
<dbReference type="Pfam" id="PF00984">
    <property type="entry name" value="UDPG_MGDP_dh"/>
    <property type="match status" value="1"/>
</dbReference>
<dbReference type="Gene3D" id="1.20.5.100">
    <property type="entry name" value="Cytochrome c1, transmembrane anchor, C-terminal"/>
    <property type="match status" value="1"/>
</dbReference>
<dbReference type="InterPro" id="IPR014027">
    <property type="entry name" value="UDP-Glc/GDP-Man_DH_C"/>
</dbReference>
<keyword evidence="4 7" id="KW-0560">Oxidoreductase</keyword>
<evidence type="ECO:0000256" key="9">
    <source>
        <dbReference type="PIRSR" id="PIRSR500134-2"/>
    </source>
</evidence>
<feature type="binding site" evidence="9">
    <location>
        <position position="279"/>
    </location>
    <ligand>
        <name>substrate</name>
    </ligand>
</feature>